<dbReference type="RefSeq" id="XP_020064594.1">
    <property type="nucleotide sequence ID" value="XM_020207602.1"/>
</dbReference>
<dbReference type="AlphaFoldDB" id="A0A1E4SJ61"/>
<dbReference type="EMBL" id="KV453912">
    <property type="protein sequence ID" value="ODV79472.1"/>
    <property type="molecule type" value="Genomic_DNA"/>
</dbReference>
<name>A0A1E4SJ61_9ASCO</name>
<sequence>MAGAHRLLAPSNSVRTLLGSPCQHVNYCVKISGQNLLNILLLSYYRLTSANRSWPTRRTSVATSIAPTETHQRLLKQHQCLVDRQLPDWSTLRKEYRQHIRD</sequence>
<dbReference type="Proteomes" id="UP000094285">
    <property type="component" value="Unassembled WGS sequence"/>
</dbReference>
<organism evidence="1 2">
    <name type="scientific">Suhomyces tanzawaensis NRRL Y-17324</name>
    <dbReference type="NCBI Taxonomy" id="984487"/>
    <lineage>
        <taxon>Eukaryota</taxon>
        <taxon>Fungi</taxon>
        <taxon>Dikarya</taxon>
        <taxon>Ascomycota</taxon>
        <taxon>Saccharomycotina</taxon>
        <taxon>Pichiomycetes</taxon>
        <taxon>Debaryomycetaceae</taxon>
        <taxon>Suhomyces</taxon>
    </lineage>
</organism>
<keyword evidence="2" id="KW-1185">Reference proteome</keyword>
<gene>
    <name evidence="1" type="ORF">CANTADRAFT_259738</name>
</gene>
<proteinExistence type="predicted"/>
<evidence type="ECO:0000313" key="1">
    <source>
        <dbReference type="EMBL" id="ODV79472.1"/>
    </source>
</evidence>
<evidence type="ECO:0000313" key="2">
    <source>
        <dbReference type="Proteomes" id="UP000094285"/>
    </source>
</evidence>
<protein>
    <submittedName>
        <fullName evidence="1">Uncharacterized protein</fullName>
    </submittedName>
</protein>
<reference evidence="2" key="1">
    <citation type="submission" date="2016-05" db="EMBL/GenBank/DDBJ databases">
        <title>Comparative genomics of biotechnologically important yeasts.</title>
        <authorList>
            <consortium name="DOE Joint Genome Institute"/>
            <person name="Riley R."/>
            <person name="Haridas S."/>
            <person name="Wolfe K.H."/>
            <person name="Lopes M.R."/>
            <person name="Hittinger C.T."/>
            <person name="Goker M."/>
            <person name="Salamov A."/>
            <person name="Wisecaver J."/>
            <person name="Long T.M."/>
            <person name="Aerts A.L."/>
            <person name="Barry K."/>
            <person name="Choi C."/>
            <person name="Clum A."/>
            <person name="Coughlan A.Y."/>
            <person name="Deshpande S."/>
            <person name="Douglass A.P."/>
            <person name="Hanson S.J."/>
            <person name="Klenk H.-P."/>
            <person name="Labutti K."/>
            <person name="Lapidus A."/>
            <person name="Lindquist E."/>
            <person name="Lipzen A."/>
            <person name="Meier-Kolthoff J.P."/>
            <person name="Ohm R.A."/>
            <person name="Otillar R.P."/>
            <person name="Pangilinan J."/>
            <person name="Peng Y."/>
            <person name="Rokas A."/>
            <person name="Rosa C.A."/>
            <person name="Scheuner C."/>
            <person name="Sibirny A.A."/>
            <person name="Slot J.C."/>
            <person name="Stielow J.B."/>
            <person name="Sun H."/>
            <person name="Kurtzman C.P."/>
            <person name="Blackwell M."/>
            <person name="Grigoriev I.V."/>
            <person name="Jeffries T.W."/>
        </authorList>
    </citation>
    <scope>NUCLEOTIDE SEQUENCE [LARGE SCALE GENOMIC DNA]</scope>
    <source>
        <strain evidence="2">NRRL Y-17324</strain>
    </source>
</reference>
<accession>A0A1E4SJ61</accession>
<dbReference type="GeneID" id="30981739"/>